<sequence length="265" mass="28042">MMRLAATAIIAALALTACSSSEPAGGSAPQHRDVKSLVAAVEKSVAEKGAYRFTIAPPATGGGVRYPSNGTVRLGGEVPGMDATTTRPVRSGGDAVELRLVSTAKDAAFVKLPAALFGLPAEKPWVRLDRRVDDDFTTTLLGFHDVVFQQAAFTTYHLPVMKAGGELELTAQIGGNTRYSLAVDYRKAYDALTDEGLRTELKLALDQQVAGSTGEIELDGAGLPVRIAFYTQFQGARIVDEARFSDWGTEAEITAPGPAEISPRS</sequence>
<evidence type="ECO:0000256" key="1">
    <source>
        <dbReference type="SAM" id="SignalP"/>
    </source>
</evidence>
<protein>
    <recommendedName>
        <fullName evidence="4">Lipoprotein</fullName>
    </recommendedName>
</protein>
<evidence type="ECO:0000313" key="2">
    <source>
        <dbReference type="EMBL" id="SDO84076.1"/>
    </source>
</evidence>
<feature type="chain" id="PRO_5039619636" description="Lipoprotein" evidence="1">
    <location>
        <begin position="25"/>
        <end position="265"/>
    </location>
</feature>
<keyword evidence="3" id="KW-1185">Reference proteome</keyword>
<feature type="signal peptide" evidence="1">
    <location>
        <begin position="1"/>
        <end position="24"/>
    </location>
</feature>
<organism evidence="2 3">
    <name type="scientific">Lentzea jiangxiensis</name>
    <dbReference type="NCBI Taxonomy" id="641025"/>
    <lineage>
        <taxon>Bacteria</taxon>
        <taxon>Bacillati</taxon>
        <taxon>Actinomycetota</taxon>
        <taxon>Actinomycetes</taxon>
        <taxon>Pseudonocardiales</taxon>
        <taxon>Pseudonocardiaceae</taxon>
        <taxon>Lentzea</taxon>
    </lineage>
</organism>
<dbReference type="Gene3D" id="2.50.20.20">
    <property type="match status" value="1"/>
</dbReference>
<keyword evidence="1" id="KW-0732">Signal</keyword>
<accession>A0A1H0MUV6</accession>
<dbReference type="PROSITE" id="PS51257">
    <property type="entry name" value="PROKAR_LIPOPROTEIN"/>
    <property type="match status" value="1"/>
</dbReference>
<gene>
    <name evidence="2" type="ORF">SAMN05421507_104130</name>
</gene>
<evidence type="ECO:0000313" key="3">
    <source>
        <dbReference type="Proteomes" id="UP000199691"/>
    </source>
</evidence>
<name>A0A1H0MUV6_9PSEU</name>
<evidence type="ECO:0008006" key="4">
    <source>
        <dbReference type="Google" id="ProtNLM"/>
    </source>
</evidence>
<dbReference type="EMBL" id="FNIX01000004">
    <property type="protein sequence ID" value="SDO84076.1"/>
    <property type="molecule type" value="Genomic_DNA"/>
</dbReference>
<reference evidence="3" key="1">
    <citation type="submission" date="2016-10" db="EMBL/GenBank/DDBJ databases">
        <authorList>
            <person name="Varghese N."/>
            <person name="Submissions S."/>
        </authorList>
    </citation>
    <scope>NUCLEOTIDE SEQUENCE [LARGE SCALE GENOMIC DNA]</scope>
    <source>
        <strain evidence="3">CGMCC 4.6609</strain>
    </source>
</reference>
<dbReference type="Proteomes" id="UP000199691">
    <property type="component" value="Unassembled WGS sequence"/>
</dbReference>
<dbReference type="AlphaFoldDB" id="A0A1H0MUV6"/>
<proteinExistence type="predicted"/>